<gene>
    <name evidence="1" type="ORF">O1611_g9083</name>
</gene>
<dbReference type="Proteomes" id="UP001153332">
    <property type="component" value="Unassembled WGS sequence"/>
</dbReference>
<keyword evidence="2" id="KW-1185">Reference proteome</keyword>
<name>A0ACC2JAV1_9PEZI</name>
<organism evidence="1 2">
    <name type="scientific">Lasiodiplodia mahajangana</name>
    <dbReference type="NCBI Taxonomy" id="1108764"/>
    <lineage>
        <taxon>Eukaryota</taxon>
        <taxon>Fungi</taxon>
        <taxon>Dikarya</taxon>
        <taxon>Ascomycota</taxon>
        <taxon>Pezizomycotina</taxon>
        <taxon>Dothideomycetes</taxon>
        <taxon>Dothideomycetes incertae sedis</taxon>
        <taxon>Botryosphaeriales</taxon>
        <taxon>Botryosphaeriaceae</taxon>
        <taxon>Lasiodiplodia</taxon>
    </lineage>
</organism>
<protein>
    <submittedName>
        <fullName evidence="1">Uncharacterized protein</fullName>
    </submittedName>
</protein>
<evidence type="ECO:0000313" key="2">
    <source>
        <dbReference type="Proteomes" id="UP001153332"/>
    </source>
</evidence>
<dbReference type="EMBL" id="JAPUUL010002933">
    <property type="protein sequence ID" value="KAJ8124556.1"/>
    <property type="molecule type" value="Genomic_DNA"/>
</dbReference>
<reference evidence="1" key="1">
    <citation type="submission" date="2022-12" db="EMBL/GenBank/DDBJ databases">
        <title>Genome Sequence of Lasiodiplodia mahajangana.</title>
        <authorList>
            <person name="Buettner E."/>
        </authorList>
    </citation>
    <scope>NUCLEOTIDE SEQUENCE</scope>
    <source>
        <strain evidence="1">VT137</strain>
    </source>
</reference>
<accession>A0ACC2JAV1</accession>
<sequence length="110" mass="12407">MYHLAGCLLRRFVAPFGDFEVVLRSGLDVLLEENWCGCGSPHPPQQVMVSYGLDTAIEGEKKLKKLLIACGRDSPEMESKPAHRSTPRSENQRMQPYVTWRGGIWFARGT</sequence>
<proteinExistence type="predicted"/>
<evidence type="ECO:0000313" key="1">
    <source>
        <dbReference type="EMBL" id="KAJ8124556.1"/>
    </source>
</evidence>
<comment type="caution">
    <text evidence="1">The sequence shown here is derived from an EMBL/GenBank/DDBJ whole genome shotgun (WGS) entry which is preliminary data.</text>
</comment>